<keyword evidence="4" id="KW-0325">Glycoprotein</keyword>
<name>A0A1L8FC50_XENLA</name>
<gene>
    <name evidence="6" type="primary">LOC108699375</name>
</gene>
<accession>A0A1L8FC50</accession>
<dbReference type="GO" id="GO:0016020">
    <property type="term" value="C:membrane"/>
    <property type="evidence" value="ECO:0007669"/>
    <property type="project" value="UniProtKB-SubCell"/>
</dbReference>
<dbReference type="Bgee" id="108699375">
    <property type="expression patterns" value="Expressed in liver and 9 other cell types or tissues"/>
</dbReference>
<evidence type="ECO:0000256" key="1">
    <source>
        <dbReference type="ARBA" id="ARBA00004370"/>
    </source>
</evidence>
<comment type="subcellular location">
    <subcellularLocation>
        <location evidence="1">Membrane</location>
    </subcellularLocation>
</comment>
<evidence type="ECO:0000256" key="3">
    <source>
        <dbReference type="ARBA" id="ARBA00023136"/>
    </source>
</evidence>
<evidence type="ECO:0000256" key="2">
    <source>
        <dbReference type="ARBA" id="ARBA00022729"/>
    </source>
</evidence>
<dbReference type="PaxDb" id="8355-A0A1L8FC50"/>
<keyword evidence="3" id="KW-0472">Membrane</keyword>
<dbReference type="OrthoDB" id="9835793at2759"/>
<dbReference type="KEGG" id="xla:108699375"/>
<evidence type="ECO:0000313" key="6">
    <source>
        <dbReference type="RefSeq" id="XP_041429452.1"/>
    </source>
</evidence>
<dbReference type="Gene3D" id="2.60.40.10">
    <property type="entry name" value="Immunoglobulins"/>
    <property type="match status" value="1"/>
</dbReference>
<dbReference type="InterPro" id="IPR015631">
    <property type="entry name" value="CD2/SLAM_rcpt"/>
</dbReference>
<evidence type="ECO:0000256" key="4">
    <source>
        <dbReference type="ARBA" id="ARBA00023180"/>
    </source>
</evidence>
<keyword evidence="5" id="KW-1185">Reference proteome</keyword>
<dbReference type="PANTHER" id="PTHR12080:SF121">
    <property type="entry name" value="IG-LIKE DOMAIN-CONTAINING PROTEIN-RELATED"/>
    <property type="match status" value="1"/>
</dbReference>
<organism evidence="5 6">
    <name type="scientific">Xenopus laevis</name>
    <name type="common">African clawed frog</name>
    <dbReference type="NCBI Taxonomy" id="8355"/>
    <lineage>
        <taxon>Eukaryota</taxon>
        <taxon>Metazoa</taxon>
        <taxon>Chordata</taxon>
        <taxon>Craniata</taxon>
        <taxon>Vertebrata</taxon>
        <taxon>Euteleostomi</taxon>
        <taxon>Amphibia</taxon>
        <taxon>Batrachia</taxon>
        <taxon>Anura</taxon>
        <taxon>Pipoidea</taxon>
        <taxon>Pipidae</taxon>
        <taxon>Xenopodinae</taxon>
        <taxon>Xenopus</taxon>
        <taxon>Xenopus</taxon>
    </lineage>
</organism>
<proteinExistence type="predicted"/>
<dbReference type="Proteomes" id="UP000186698">
    <property type="component" value="Chromosome 8L"/>
</dbReference>
<dbReference type="AlphaFoldDB" id="A0A1L8FC50"/>
<dbReference type="RefSeq" id="XP_041429452.1">
    <property type="nucleotide sequence ID" value="XM_041573518.1"/>
</dbReference>
<protein>
    <submittedName>
        <fullName evidence="6">Uncharacterized protein LOC108699375 isoform X1</fullName>
    </submittedName>
</protein>
<reference evidence="6" key="1">
    <citation type="submission" date="2025-08" db="UniProtKB">
        <authorList>
            <consortium name="RefSeq"/>
        </authorList>
    </citation>
    <scope>IDENTIFICATION</scope>
    <source>
        <strain evidence="6">J_2021</strain>
        <tissue evidence="6">Erythrocytes</tissue>
    </source>
</reference>
<sequence length="300" mass="33756">MQCTMHPLIRLLFILFISFTLLGTEDPVAEVNKPVNGTVTFHHGFELGNKINCTIRVTSQGVLKEVAEYRKSRFNVTNEQFVTRTVFNNLTLEIQKLTLNDSGVYEISCKNPAKKSIRFKLMVYKPVHQPVINSHCQCGSNGCNCSLHCLDPTNTTSAHWIILKDSEHANILNKSTIWTLLADTSENTEYMCVLQNPADQKNTSIGFWKLCSASGYSHIRCRCLSNWEKCIYFSASAGVLVFILILAIAKKIKDTIQSKKQTNNEMEMTSVKSQLMDKTEICGTPGHLMSKTFEASESLQ</sequence>
<dbReference type="InterPro" id="IPR036179">
    <property type="entry name" value="Ig-like_dom_sf"/>
</dbReference>
<dbReference type="GeneID" id="108699375"/>
<dbReference type="InterPro" id="IPR013783">
    <property type="entry name" value="Ig-like_fold"/>
</dbReference>
<evidence type="ECO:0000313" key="5">
    <source>
        <dbReference type="Proteomes" id="UP000186698"/>
    </source>
</evidence>
<dbReference type="PANTHER" id="PTHR12080">
    <property type="entry name" value="SIGNALING LYMPHOCYTIC ACTIVATION MOLECULE"/>
    <property type="match status" value="1"/>
</dbReference>
<keyword evidence="2" id="KW-0732">Signal</keyword>
<dbReference type="SUPFAM" id="SSF48726">
    <property type="entry name" value="Immunoglobulin"/>
    <property type="match status" value="1"/>
</dbReference>